<gene>
    <name evidence="2" type="ORF">LSAA_143</name>
</gene>
<protein>
    <submittedName>
        <fullName evidence="2">(salmon louse) hypothetical protein</fullName>
    </submittedName>
</protein>
<dbReference type="InterPro" id="IPR029526">
    <property type="entry name" value="PGBD"/>
</dbReference>
<dbReference type="AlphaFoldDB" id="A0A817FD33"/>
<proteinExistence type="predicted"/>
<dbReference type="EMBL" id="CAJNVT010000031">
    <property type="protein sequence ID" value="CAF2743002.1"/>
    <property type="molecule type" value="Genomic_DNA"/>
</dbReference>
<reference evidence="2" key="1">
    <citation type="submission" date="2021-02" db="EMBL/GenBank/DDBJ databases">
        <authorList>
            <person name="Bekaert M."/>
        </authorList>
    </citation>
    <scope>NUCLEOTIDE SEQUENCE</scope>
    <source>
        <strain evidence="2">IoA-00</strain>
    </source>
</reference>
<organism evidence="2 3">
    <name type="scientific">Lepeophtheirus salmonis</name>
    <name type="common">Salmon louse</name>
    <name type="synonym">Caligus salmonis</name>
    <dbReference type="NCBI Taxonomy" id="72036"/>
    <lineage>
        <taxon>Eukaryota</taxon>
        <taxon>Metazoa</taxon>
        <taxon>Ecdysozoa</taxon>
        <taxon>Arthropoda</taxon>
        <taxon>Crustacea</taxon>
        <taxon>Multicrustacea</taxon>
        <taxon>Hexanauplia</taxon>
        <taxon>Copepoda</taxon>
        <taxon>Siphonostomatoida</taxon>
        <taxon>Caligidae</taxon>
        <taxon>Lepeophtheirus</taxon>
    </lineage>
</organism>
<accession>A0A817FD33</accession>
<evidence type="ECO:0000259" key="1">
    <source>
        <dbReference type="Pfam" id="PF13843"/>
    </source>
</evidence>
<dbReference type="Pfam" id="PF13843">
    <property type="entry name" value="DDE_Tnp_1_7"/>
    <property type="match status" value="1"/>
</dbReference>
<comment type="caution">
    <text evidence="2">The sequence shown here is derived from an EMBL/GenBank/DDBJ whole genome shotgun (WGS) entry which is preliminary data.</text>
</comment>
<dbReference type="Proteomes" id="UP000675881">
    <property type="component" value="Unassembled WGS sequence"/>
</dbReference>
<keyword evidence="3" id="KW-1185">Reference proteome</keyword>
<evidence type="ECO:0000313" key="3">
    <source>
        <dbReference type="Proteomes" id="UP000675881"/>
    </source>
</evidence>
<name>A0A817FD33_LEPSM</name>
<feature type="domain" description="PiggyBac transposable element-derived protein" evidence="1">
    <location>
        <begin position="38"/>
        <end position="142"/>
    </location>
</feature>
<sequence>MKHVMDEFDSEDEDDIYVASDVDNYIPEVEGVIQEASDIEEEIVISMNKNMTRTKALYLAELYLKILIAASVHRNNMENLKDMWKRDTLPFIRAAIPRNCFKMMLHCIRFDYENTRAERAQTDKAAPIRHLWLIQNNNLQNKLQTK</sequence>
<evidence type="ECO:0000313" key="2">
    <source>
        <dbReference type="EMBL" id="CAF2743002.1"/>
    </source>
</evidence>